<protein>
    <submittedName>
        <fullName evidence="1">DUF1501 domain-containing protein</fullName>
    </submittedName>
</protein>
<dbReference type="EMBL" id="JAJNNZ010000005">
    <property type="protein sequence ID" value="MCJ2376776.1"/>
    <property type="molecule type" value="Genomic_DNA"/>
</dbReference>
<proteinExistence type="predicted"/>
<keyword evidence="2" id="KW-1185">Reference proteome</keyword>
<reference evidence="1" key="1">
    <citation type="submission" date="2021-11" db="EMBL/GenBank/DDBJ databases">
        <title>Vibrio ZSDE26 sp. nov. and Vibrio ZSDZ34 sp. nov., isolated from coastal seawater in Qingdao.</title>
        <authorList>
            <person name="Zhang P."/>
        </authorList>
    </citation>
    <scope>NUCLEOTIDE SEQUENCE</scope>
    <source>
        <strain evidence="1">ZSDZ34</strain>
    </source>
</reference>
<dbReference type="Pfam" id="PF07394">
    <property type="entry name" value="DUF1501"/>
    <property type="match status" value="1"/>
</dbReference>
<gene>
    <name evidence="1" type="ORF">LNL84_08000</name>
</gene>
<dbReference type="AlphaFoldDB" id="A0A9X1WB00"/>
<dbReference type="PANTHER" id="PTHR43737">
    <property type="entry name" value="BLL7424 PROTEIN"/>
    <property type="match status" value="1"/>
</dbReference>
<organism evidence="1 2">
    <name type="scientific">Vibrio gelatinilyticus</name>
    <dbReference type="NCBI Taxonomy" id="2893468"/>
    <lineage>
        <taxon>Bacteria</taxon>
        <taxon>Pseudomonadati</taxon>
        <taxon>Pseudomonadota</taxon>
        <taxon>Gammaproteobacteria</taxon>
        <taxon>Vibrionales</taxon>
        <taxon>Vibrionaceae</taxon>
        <taxon>Vibrio</taxon>
    </lineage>
</organism>
<dbReference type="RefSeq" id="WP_244356694.1">
    <property type="nucleotide sequence ID" value="NZ_JAJNNZ010000005.1"/>
</dbReference>
<dbReference type="InterPro" id="IPR010869">
    <property type="entry name" value="DUF1501"/>
</dbReference>
<name>A0A9X1WB00_9VIBR</name>
<sequence length="378" mass="40980">MITRREVLQGLAFGSLISVFPSLSLARSSLSSKPLVWITLRGAMDGLNVVVPYGDKDYAGLRPNIGLSLAEVNQLDEFFGLHPALQHGYELYKKGQASFIHACATGYRERSHFDGQKVLENGTLDPMAMEGWLNRYLSLSQHNQAIAIDSGIPLIVRGQQGVSSWYPHKLRAKQKQAELLRELFQSDAELGENFDSAMAVDAMASSSSQSKHFNNLMSQAGKFLSTPEGPNVAVLELSGFDTHSGQGSVQGRLASKLRQLDKGLLALQQSLGERWSETIVIAASEFGRTAKENGTKGTDHGTGNALLLFGGALNQSKVTANWPGLSKESLYQERDLAATMDIRSILKGVLIEHMGATQPQVEAVFPDSVDLKPLAGVV</sequence>
<evidence type="ECO:0000313" key="1">
    <source>
        <dbReference type="EMBL" id="MCJ2376776.1"/>
    </source>
</evidence>
<dbReference type="PANTHER" id="PTHR43737:SF1">
    <property type="entry name" value="DUF1501 DOMAIN-CONTAINING PROTEIN"/>
    <property type="match status" value="1"/>
</dbReference>
<dbReference type="Proteomes" id="UP001139488">
    <property type="component" value="Unassembled WGS sequence"/>
</dbReference>
<evidence type="ECO:0000313" key="2">
    <source>
        <dbReference type="Proteomes" id="UP001139488"/>
    </source>
</evidence>
<comment type="caution">
    <text evidence="1">The sequence shown here is derived from an EMBL/GenBank/DDBJ whole genome shotgun (WGS) entry which is preliminary data.</text>
</comment>
<accession>A0A9X1WB00</accession>